<evidence type="ECO:0000313" key="3">
    <source>
        <dbReference type="Proteomes" id="UP001497623"/>
    </source>
</evidence>
<protein>
    <recommendedName>
        <fullName evidence="4">Gustatory receptor</fullName>
    </recommendedName>
</protein>
<proteinExistence type="predicted"/>
<sequence>FTLGINFALFTIISTASTYEILQNINIFQGQAEDQKEFSDIVYVIPLAISLFHIYLVCKKTHDLKNRAYDNFRIRLKEMLPEFLMDDDKEKEKLFKKVETLYKNLKDWPPQVRIYGGFIINYRILVGIIFFSFAYARVFYKINIPEKKMEHPRDISSTMEKVGSMGTEITTEMVKEIVSLVEDVSLEKDD</sequence>
<feature type="non-terminal residue" evidence="2">
    <location>
        <position position="1"/>
    </location>
</feature>
<comment type="caution">
    <text evidence="2">The sequence shown here is derived from an EMBL/GenBank/DDBJ whole genome shotgun (WGS) entry which is preliminary data.</text>
</comment>
<keyword evidence="1" id="KW-0812">Transmembrane</keyword>
<name>A0AAV2S5J4_MEGNR</name>
<keyword evidence="3" id="KW-1185">Reference proteome</keyword>
<organism evidence="2 3">
    <name type="scientific">Meganyctiphanes norvegica</name>
    <name type="common">Northern krill</name>
    <name type="synonym">Thysanopoda norvegica</name>
    <dbReference type="NCBI Taxonomy" id="48144"/>
    <lineage>
        <taxon>Eukaryota</taxon>
        <taxon>Metazoa</taxon>
        <taxon>Ecdysozoa</taxon>
        <taxon>Arthropoda</taxon>
        <taxon>Crustacea</taxon>
        <taxon>Multicrustacea</taxon>
        <taxon>Malacostraca</taxon>
        <taxon>Eumalacostraca</taxon>
        <taxon>Eucarida</taxon>
        <taxon>Euphausiacea</taxon>
        <taxon>Euphausiidae</taxon>
        <taxon>Meganyctiphanes</taxon>
    </lineage>
</organism>
<evidence type="ECO:0008006" key="4">
    <source>
        <dbReference type="Google" id="ProtNLM"/>
    </source>
</evidence>
<dbReference type="EMBL" id="CAXKWB010042968">
    <property type="protein sequence ID" value="CAL4158796.1"/>
    <property type="molecule type" value="Genomic_DNA"/>
</dbReference>
<accession>A0AAV2S5J4</accession>
<evidence type="ECO:0000256" key="1">
    <source>
        <dbReference type="SAM" id="Phobius"/>
    </source>
</evidence>
<feature type="transmembrane region" description="Helical" evidence="1">
    <location>
        <begin position="120"/>
        <end position="140"/>
    </location>
</feature>
<reference evidence="2 3" key="1">
    <citation type="submission" date="2024-05" db="EMBL/GenBank/DDBJ databases">
        <authorList>
            <person name="Wallberg A."/>
        </authorList>
    </citation>
    <scope>NUCLEOTIDE SEQUENCE [LARGE SCALE GENOMIC DNA]</scope>
</reference>
<dbReference type="AlphaFoldDB" id="A0AAV2S5J4"/>
<keyword evidence="1" id="KW-0472">Membrane</keyword>
<evidence type="ECO:0000313" key="2">
    <source>
        <dbReference type="EMBL" id="CAL4158796.1"/>
    </source>
</evidence>
<gene>
    <name evidence="2" type="ORF">MNOR_LOCUS32128</name>
</gene>
<feature type="transmembrane region" description="Helical" evidence="1">
    <location>
        <begin position="41"/>
        <end position="58"/>
    </location>
</feature>
<keyword evidence="1" id="KW-1133">Transmembrane helix</keyword>
<dbReference type="Proteomes" id="UP001497623">
    <property type="component" value="Unassembled WGS sequence"/>
</dbReference>